<accession>A0ABU0KT26</accession>
<reference evidence="2 3" key="1">
    <citation type="submission" date="2023-07" db="EMBL/GenBank/DDBJ databases">
        <title>Genomic Encyclopedia of Type Strains, Phase IV (KMG-IV): sequencing the most valuable type-strain genomes for metagenomic binning, comparative biology and taxonomic classification.</title>
        <authorList>
            <person name="Goeker M."/>
        </authorList>
    </citation>
    <scope>NUCLEOTIDE SEQUENCE [LARGE SCALE GENOMIC DNA]</scope>
    <source>
        <strain evidence="2 3">DSM 14914</strain>
    </source>
</reference>
<dbReference type="InterPro" id="IPR024775">
    <property type="entry name" value="DinB-like"/>
</dbReference>
<comment type="caution">
    <text evidence="2">The sequence shown here is derived from an EMBL/GenBank/DDBJ whole genome shotgun (WGS) entry which is preliminary data.</text>
</comment>
<dbReference type="InterPro" id="IPR034660">
    <property type="entry name" value="DinB/YfiT-like"/>
</dbReference>
<keyword evidence="3" id="KW-1185">Reference proteome</keyword>
<dbReference type="SUPFAM" id="SSF109854">
    <property type="entry name" value="DinB/YfiT-like putative metalloenzymes"/>
    <property type="match status" value="1"/>
</dbReference>
<organism evidence="2 3">
    <name type="scientific">Paenibacillus brasilensis</name>
    <dbReference type="NCBI Taxonomy" id="128574"/>
    <lineage>
        <taxon>Bacteria</taxon>
        <taxon>Bacillati</taxon>
        <taxon>Bacillota</taxon>
        <taxon>Bacilli</taxon>
        <taxon>Bacillales</taxon>
        <taxon>Paenibacillaceae</taxon>
        <taxon>Paenibacillus</taxon>
    </lineage>
</organism>
<dbReference type="Pfam" id="PF12867">
    <property type="entry name" value="DinB_2"/>
    <property type="match status" value="1"/>
</dbReference>
<dbReference type="EMBL" id="JAUSWA010000002">
    <property type="protein sequence ID" value="MDQ0492419.1"/>
    <property type="molecule type" value="Genomic_DNA"/>
</dbReference>
<evidence type="ECO:0000313" key="2">
    <source>
        <dbReference type="EMBL" id="MDQ0492419.1"/>
    </source>
</evidence>
<dbReference type="Gene3D" id="1.20.120.450">
    <property type="entry name" value="dinb family like domain"/>
    <property type="match status" value="1"/>
</dbReference>
<gene>
    <name evidence="2" type="ORF">QOZ95_000566</name>
</gene>
<feature type="domain" description="DinB-like" evidence="1">
    <location>
        <begin position="10"/>
        <end position="163"/>
    </location>
</feature>
<evidence type="ECO:0000313" key="3">
    <source>
        <dbReference type="Proteomes" id="UP001242811"/>
    </source>
</evidence>
<proteinExistence type="predicted"/>
<dbReference type="RefSeq" id="WP_152379899.1">
    <property type="nucleotide sequence ID" value="NZ_CP045298.1"/>
</dbReference>
<dbReference type="Proteomes" id="UP001242811">
    <property type="component" value="Unassembled WGS sequence"/>
</dbReference>
<protein>
    <recommendedName>
        <fullName evidence="1">DinB-like domain-containing protein</fullName>
    </recommendedName>
</protein>
<name>A0ABU0KT26_9BACL</name>
<evidence type="ECO:0000259" key="1">
    <source>
        <dbReference type="Pfam" id="PF12867"/>
    </source>
</evidence>
<sequence>MNTIETLQRFEETVQHYLHELDSFSLEQLQYTPQEGEWSLGQMYLHLVNSALHMQLKNIELCLKPDGEMGAKTEAGTAVFDLGGFPPVRIQVPPSSQYTPPQPTSKEDIVEGLQAVVRQMREVEPVLRKSSEGCTIPHPRFGALNAREWFMLIEMHYRHHLLQKERLKHAIAG</sequence>